<dbReference type="InterPro" id="IPR009003">
    <property type="entry name" value="Peptidase_S1_PA"/>
</dbReference>
<dbReference type="Pfam" id="PF13365">
    <property type="entry name" value="Trypsin_2"/>
    <property type="match status" value="1"/>
</dbReference>
<evidence type="ECO:0000256" key="2">
    <source>
        <dbReference type="SAM" id="SignalP"/>
    </source>
</evidence>
<name>A0ABW2JAQ9_9ACTN</name>
<keyword evidence="2" id="KW-0732">Signal</keyword>
<proteinExistence type="predicted"/>
<keyword evidence="3" id="KW-0378">Hydrolase</keyword>
<dbReference type="InterPro" id="IPR043504">
    <property type="entry name" value="Peptidase_S1_PA_chymotrypsin"/>
</dbReference>
<organism evidence="3 4">
    <name type="scientific">Streptomyces monticola</name>
    <dbReference type="NCBI Taxonomy" id="2666263"/>
    <lineage>
        <taxon>Bacteria</taxon>
        <taxon>Bacillati</taxon>
        <taxon>Actinomycetota</taxon>
        <taxon>Actinomycetes</taxon>
        <taxon>Kitasatosporales</taxon>
        <taxon>Streptomycetaceae</taxon>
        <taxon>Streptomyces</taxon>
    </lineage>
</organism>
<sequence>MRRTPWVRAVVLGICASIACTAPAAAAPSADGRSATRDEIREARKAESYWTPERIRGAVSVDAVDGGAKKETGTAPGTETHEPGARGKRSLRAPSHPTTEGIPTVGVFLIRGGDGEATADQFCSASAVASPTKSLVVTAAHCLKGGRGARDIAFVPGYRAGASKAGQVGETPYGIFPMKPGKLWIDGRYLRAAPDDDVDFAFLRVGPNSRGQLLEEATGPGNTLTAVDSAHLARAKVTIAGYPGGQKTPLQCTNDTTAFQGRFMEIKCDGFRAGVSGGPFLENFDGRRGDLVGVIGGYKTGGLYDHTSYTSQFDDDVSRLYRQAVTDTTPDTGGGLGDARTWQLARAMTAGRFHPEGAGGPHSDLVVRWLDGEVSLYPGDGKFGFGKEIRLIGPNETWKKYADVITAGDFTGTGTSDLLVRWYDGELTLYKDVDATTKLRNEIRLLPPNRLWKNAKGITAGRFTGAGTRADDLVVRWSDGEVTLYPDVDTKGTHSERRLAAPNKTWTYARDIAAGSFGPASGTGQSRTGQGAAGQDLFVRWADGEVSVYGDIGAGALKSEHRLRAPGSAWRQATLTTVGAFGGGGREDDLLTRWSTGKLAVNADTTYTSLDRERTLVPNPTS</sequence>
<evidence type="ECO:0000313" key="4">
    <source>
        <dbReference type="Proteomes" id="UP001596523"/>
    </source>
</evidence>
<feature type="chain" id="PRO_5045339095" evidence="2">
    <location>
        <begin position="27"/>
        <end position="622"/>
    </location>
</feature>
<accession>A0ABW2JAQ9</accession>
<dbReference type="EMBL" id="JBHTCF010000001">
    <property type="protein sequence ID" value="MFC7303054.1"/>
    <property type="molecule type" value="Genomic_DNA"/>
</dbReference>
<dbReference type="GO" id="GO:0016787">
    <property type="term" value="F:hydrolase activity"/>
    <property type="evidence" value="ECO:0007669"/>
    <property type="project" value="UniProtKB-KW"/>
</dbReference>
<reference evidence="4" key="1">
    <citation type="journal article" date="2019" name="Int. J. Syst. Evol. Microbiol.">
        <title>The Global Catalogue of Microorganisms (GCM) 10K type strain sequencing project: providing services to taxonomists for standard genome sequencing and annotation.</title>
        <authorList>
            <consortium name="The Broad Institute Genomics Platform"/>
            <consortium name="The Broad Institute Genome Sequencing Center for Infectious Disease"/>
            <person name="Wu L."/>
            <person name="Ma J."/>
        </authorList>
    </citation>
    <scope>NUCLEOTIDE SEQUENCE [LARGE SCALE GENOMIC DNA]</scope>
    <source>
        <strain evidence="4">SYNS20</strain>
    </source>
</reference>
<comment type="caution">
    <text evidence="3">The sequence shown here is derived from an EMBL/GenBank/DDBJ whole genome shotgun (WGS) entry which is preliminary data.</text>
</comment>
<protein>
    <submittedName>
        <fullName evidence="3">Trypsin-like serine peptidase</fullName>
        <ecNumber evidence="3">3.4.21.-</ecNumber>
    </submittedName>
</protein>
<dbReference type="PROSITE" id="PS51257">
    <property type="entry name" value="PROKAR_LIPOPROTEIN"/>
    <property type="match status" value="1"/>
</dbReference>
<dbReference type="Gene3D" id="2.40.10.10">
    <property type="entry name" value="Trypsin-like serine proteases"/>
    <property type="match status" value="2"/>
</dbReference>
<evidence type="ECO:0000256" key="1">
    <source>
        <dbReference type="SAM" id="MobiDB-lite"/>
    </source>
</evidence>
<gene>
    <name evidence="3" type="ORF">ACFQVC_02320</name>
</gene>
<feature type="region of interest" description="Disordered" evidence="1">
    <location>
        <begin position="62"/>
        <end position="103"/>
    </location>
</feature>
<keyword evidence="4" id="KW-1185">Reference proteome</keyword>
<dbReference type="RefSeq" id="WP_381825833.1">
    <property type="nucleotide sequence ID" value="NZ_JBHTCF010000001.1"/>
</dbReference>
<dbReference type="EC" id="3.4.21.-" evidence="3"/>
<dbReference type="Proteomes" id="UP001596523">
    <property type="component" value="Unassembled WGS sequence"/>
</dbReference>
<dbReference type="SUPFAM" id="SSF50494">
    <property type="entry name" value="Trypsin-like serine proteases"/>
    <property type="match status" value="1"/>
</dbReference>
<dbReference type="InterPro" id="IPR018114">
    <property type="entry name" value="TRYPSIN_HIS"/>
</dbReference>
<evidence type="ECO:0000313" key="3">
    <source>
        <dbReference type="EMBL" id="MFC7303054.1"/>
    </source>
</evidence>
<feature type="signal peptide" evidence="2">
    <location>
        <begin position="1"/>
        <end position="26"/>
    </location>
</feature>
<dbReference type="PROSITE" id="PS00134">
    <property type="entry name" value="TRYPSIN_HIS"/>
    <property type="match status" value="1"/>
</dbReference>